<dbReference type="PANTHER" id="PTHR35525">
    <property type="entry name" value="BLL6575 PROTEIN"/>
    <property type="match status" value="1"/>
</dbReference>
<dbReference type="EMBL" id="JADBEM010000001">
    <property type="protein sequence ID" value="MBE1608455.1"/>
    <property type="molecule type" value="Genomic_DNA"/>
</dbReference>
<dbReference type="Pfam" id="PF11706">
    <property type="entry name" value="zf-CGNR"/>
    <property type="match status" value="1"/>
</dbReference>
<dbReference type="InterPro" id="IPR010852">
    <property type="entry name" value="ABATE"/>
</dbReference>
<evidence type="ECO:0000313" key="3">
    <source>
        <dbReference type="Proteomes" id="UP000638648"/>
    </source>
</evidence>
<dbReference type="SUPFAM" id="SSF160904">
    <property type="entry name" value="Jann2411-like"/>
    <property type="match status" value="1"/>
</dbReference>
<dbReference type="InterPro" id="IPR023286">
    <property type="entry name" value="ABATE_dom_sf"/>
</dbReference>
<accession>A0A927N4K9</accession>
<proteinExistence type="predicted"/>
<dbReference type="InterPro" id="IPR021005">
    <property type="entry name" value="Znf_CGNR"/>
</dbReference>
<feature type="domain" description="Zinc finger CGNR" evidence="1">
    <location>
        <begin position="142"/>
        <end position="185"/>
    </location>
</feature>
<dbReference type="AlphaFoldDB" id="A0A927N4K9"/>
<name>A0A927N4K9_9ACTN</name>
<reference evidence="2" key="1">
    <citation type="submission" date="2020-10" db="EMBL/GenBank/DDBJ databases">
        <title>Sequencing the genomes of 1000 actinobacteria strains.</title>
        <authorList>
            <person name="Klenk H.-P."/>
        </authorList>
    </citation>
    <scope>NUCLEOTIDE SEQUENCE</scope>
    <source>
        <strain evidence="2">DSM 45354</strain>
    </source>
</reference>
<dbReference type="RefSeq" id="WP_202896540.1">
    <property type="nucleotide sequence ID" value="NZ_BAABJL010000097.1"/>
</dbReference>
<comment type="caution">
    <text evidence="2">The sequence shown here is derived from an EMBL/GenBank/DDBJ whole genome shotgun (WGS) entry which is preliminary data.</text>
</comment>
<dbReference type="Gene3D" id="1.10.3300.10">
    <property type="entry name" value="Jann2411-like domain"/>
    <property type="match status" value="1"/>
</dbReference>
<dbReference type="Proteomes" id="UP000638648">
    <property type="component" value="Unassembled WGS sequence"/>
</dbReference>
<evidence type="ECO:0000259" key="1">
    <source>
        <dbReference type="Pfam" id="PF11706"/>
    </source>
</evidence>
<organism evidence="2 3">
    <name type="scientific">Actinopolymorpha pittospori</name>
    <dbReference type="NCBI Taxonomy" id="648752"/>
    <lineage>
        <taxon>Bacteria</taxon>
        <taxon>Bacillati</taxon>
        <taxon>Actinomycetota</taxon>
        <taxon>Actinomycetes</taxon>
        <taxon>Propionibacteriales</taxon>
        <taxon>Actinopolymorphaceae</taxon>
        <taxon>Actinopolymorpha</taxon>
    </lineage>
</organism>
<evidence type="ECO:0000313" key="2">
    <source>
        <dbReference type="EMBL" id="MBE1608455.1"/>
    </source>
</evidence>
<sequence>MISWPATHRHALTAAPSGLALVQELLNTSAARNDLLDDIPGALEWAETVLDSYAQTTHRDRLEVTVGAADVEALRALRTDIFSVINGSTEGQGPDVPKSVTLGFSIADGNVDLHPRGDGWRAIAAAVYLECFIAQQDGTWRRLKTCANPRCAAAFYDQSRNNSGVWHDVKVCGNAANLRKSRERRRLA</sequence>
<keyword evidence="3" id="KW-1185">Reference proteome</keyword>
<dbReference type="PANTHER" id="PTHR35525:SF3">
    <property type="entry name" value="BLL6575 PROTEIN"/>
    <property type="match status" value="1"/>
</dbReference>
<gene>
    <name evidence="2" type="ORF">HEB94_005303</name>
</gene>
<protein>
    <submittedName>
        <fullName evidence="2">RNA-binding Zn ribbon-like protein</fullName>
    </submittedName>
</protein>